<comment type="similarity">
    <text evidence="7">Belongs to the ThrE exporter (TC 2.A.79) family.</text>
</comment>
<evidence type="ECO:0000256" key="6">
    <source>
        <dbReference type="ARBA" id="ARBA00023136"/>
    </source>
</evidence>
<evidence type="ECO:0000313" key="10">
    <source>
        <dbReference type="EMBL" id="ADD68890.1"/>
    </source>
</evidence>
<keyword evidence="5 8" id="KW-1133">Transmembrane helix</keyword>
<gene>
    <name evidence="10" type="ordered locus">Dacet_2128</name>
</gene>
<evidence type="ECO:0000256" key="4">
    <source>
        <dbReference type="ARBA" id="ARBA00022692"/>
    </source>
</evidence>
<dbReference type="RefSeq" id="WP_013011393.1">
    <property type="nucleotide sequence ID" value="NC_013943.1"/>
</dbReference>
<evidence type="ECO:0000256" key="8">
    <source>
        <dbReference type="SAM" id="Phobius"/>
    </source>
</evidence>
<proteinExistence type="inferred from homology"/>
<keyword evidence="2" id="KW-1003">Cell membrane</keyword>
<dbReference type="Pfam" id="PF12821">
    <property type="entry name" value="ThrE_2"/>
    <property type="match status" value="1"/>
</dbReference>
<dbReference type="InParanoid" id="D4H299"/>
<comment type="subcellular location">
    <subcellularLocation>
        <location evidence="1">Cell membrane</location>
        <topology evidence="1">Multi-pass membrane protein</topology>
    </subcellularLocation>
</comment>
<evidence type="ECO:0000256" key="2">
    <source>
        <dbReference type="ARBA" id="ARBA00022475"/>
    </source>
</evidence>
<evidence type="ECO:0000256" key="5">
    <source>
        <dbReference type="ARBA" id="ARBA00022989"/>
    </source>
</evidence>
<dbReference type="GO" id="GO:0015744">
    <property type="term" value="P:succinate transport"/>
    <property type="evidence" value="ECO:0007669"/>
    <property type="project" value="TreeGrafter"/>
</dbReference>
<dbReference type="OrthoDB" id="9810047at2"/>
<dbReference type="HOGENOM" id="CLU_117642_1_0_0"/>
<dbReference type="AlphaFoldDB" id="D4H299"/>
<sequence length="154" mass="16556" precursor="true">MFILGNFILNCLAAAFAATGFAVLFNVPKNQLVFCSIGGLLSYFVRTLLMQSGVEIIWATFVSASVVSVYGVLWAKRHNAHPKVITVASIIPMIPGVYAYKTMIAVVGLAGEDLTNETLQSAVVNGIETIFILGAIAFGLAIPNMLIYRKKTVI</sequence>
<dbReference type="EMBL" id="CP001968">
    <property type="protein sequence ID" value="ADD68890.1"/>
    <property type="molecule type" value="Genomic_DNA"/>
</dbReference>
<dbReference type="FunCoup" id="D4H299">
    <property type="interactions" value="42"/>
</dbReference>
<feature type="transmembrane region" description="Helical" evidence="8">
    <location>
        <begin position="130"/>
        <end position="148"/>
    </location>
</feature>
<organism evidence="10 11">
    <name type="scientific">Denitrovibrio acetiphilus (strain DSM 12809 / NBRC 114555 / N2460)</name>
    <dbReference type="NCBI Taxonomy" id="522772"/>
    <lineage>
        <taxon>Bacteria</taxon>
        <taxon>Pseudomonadati</taxon>
        <taxon>Deferribacterota</taxon>
        <taxon>Deferribacteres</taxon>
        <taxon>Deferribacterales</taxon>
        <taxon>Geovibrionaceae</taxon>
        <taxon>Denitrovibrio</taxon>
    </lineage>
</organism>
<dbReference type="InterPro" id="IPR050539">
    <property type="entry name" value="ThrE_Dicarb/AminoAcid_Exp"/>
</dbReference>
<evidence type="ECO:0000256" key="3">
    <source>
        <dbReference type="ARBA" id="ARBA00022519"/>
    </source>
</evidence>
<feature type="transmembrane region" description="Helical" evidence="8">
    <location>
        <begin position="87"/>
        <end position="110"/>
    </location>
</feature>
<feature type="domain" description="Threonine/Serine exporter ThrE" evidence="9">
    <location>
        <begin position="11"/>
        <end position="145"/>
    </location>
</feature>
<protein>
    <recommendedName>
        <fullName evidence="9">Threonine/Serine exporter ThrE domain-containing protein</fullName>
    </recommendedName>
</protein>
<feature type="transmembrane region" description="Helical" evidence="8">
    <location>
        <begin position="56"/>
        <end position="75"/>
    </location>
</feature>
<keyword evidence="11" id="KW-1185">Reference proteome</keyword>
<dbReference type="PaxDb" id="522772-Dacet_2128"/>
<dbReference type="STRING" id="522772.Dacet_2128"/>
<accession>D4H299</accession>
<dbReference type="PANTHER" id="PTHR34390:SF1">
    <property type="entry name" value="SUCCINATE TRANSPORTER SUBUNIT YJJB-RELATED"/>
    <property type="match status" value="1"/>
</dbReference>
<evidence type="ECO:0000256" key="1">
    <source>
        <dbReference type="ARBA" id="ARBA00004651"/>
    </source>
</evidence>
<keyword evidence="3" id="KW-0997">Cell inner membrane</keyword>
<dbReference type="KEGG" id="dap:Dacet_2128"/>
<evidence type="ECO:0000256" key="7">
    <source>
        <dbReference type="ARBA" id="ARBA00034125"/>
    </source>
</evidence>
<reference evidence="10 11" key="1">
    <citation type="journal article" date="2010" name="Stand. Genomic Sci.">
        <title>Complete genome sequence of Denitrovibrio acetiphilus type strain (N2460).</title>
        <authorList>
            <person name="Kiss H."/>
            <person name="Lang E."/>
            <person name="Lapidus A."/>
            <person name="Copeland A."/>
            <person name="Nolan M."/>
            <person name="Glavina Del Rio T."/>
            <person name="Chen F."/>
            <person name="Lucas S."/>
            <person name="Tice H."/>
            <person name="Cheng J.F."/>
            <person name="Han C."/>
            <person name="Goodwin L."/>
            <person name="Pitluck S."/>
            <person name="Liolios K."/>
            <person name="Pati A."/>
            <person name="Ivanova N."/>
            <person name="Mavromatis K."/>
            <person name="Chen A."/>
            <person name="Palaniappan K."/>
            <person name="Land M."/>
            <person name="Hauser L."/>
            <person name="Chang Y.J."/>
            <person name="Jeffries C.D."/>
            <person name="Detter J.C."/>
            <person name="Brettin T."/>
            <person name="Spring S."/>
            <person name="Rohde M."/>
            <person name="Goker M."/>
            <person name="Woyke T."/>
            <person name="Bristow J."/>
            <person name="Eisen J.A."/>
            <person name="Markowitz V."/>
            <person name="Hugenholtz P."/>
            <person name="Kyrpides N.C."/>
            <person name="Klenk H.P."/>
        </authorList>
    </citation>
    <scope>NUCLEOTIDE SEQUENCE [LARGE SCALE GENOMIC DNA]</scope>
    <source>
        <strain evidence="11">DSM 12809 / NBRC 114555 / N2460</strain>
    </source>
</reference>
<dbReference type="Proteomes" id="UP000002012">
    <property type="component" value="Chromosome"/>
</dbReference>
<name>D4H299_DENA2</name>
<dbReference type="PANTHER" id="PTHR34390">
    <property type="entry name" value="UPF0442 PROTEIN YJJB-RELATED"/>
    <property type="match status" value="1"/>
</dbReference>
<evidence type="ECO:0000259" key="9">
    <source>
        <dbReference type="Pfam" id="PF12821"/>
    </source>
</evidence>
<feature type="transmembrane region" description="Helical" evidence="8">
    <location>
        <begin position="6"/>
        <end position="25"/>
    </location>
</feature>
<dbReference type="InterPro" id="IPR024528">
    <property type="entry name" value="ThrE_2"/>
</dbReference>
<dbReference type="eggNOG" id="COG3610">
    <property type="taxonomic scope" value="Bacteria"/>
</dbReference>
<keyword evidence="4 8" id="KW-0812">Transmembrane</keyword>
<dbReference type="GO" id="GO:0005886">
    <property type="term" value="C:plasma membrane"/>
    <property type="evidence" value="ECO:0007669"/>
    <property type="project" value="UniProtKB-SubCell"/>
</dbReference>
<keyword evidence="6 8" id="KW-0472">Membrane</keyword>
<evidence type="ECO:0000313" key="11">
    <source>
        <dbReference type="Proteomes" id="UP000002012"/>
    </source>
</evidence>